<organism evidence="1 2">
    <name type="scientific">Streptococcus pyogenes</name>
    <dbReference type="NCBI Taxonomy" id="1314"/>
    <lineage>
        <taxon>Bacteria</taxon>
        <taxon>Bacillati</taxon>
        <taxon>Bacillota</taxon>
        <taxon>Bacilli</taxon>
        <taxon>Lactobacillales</taxon>
        <taxon>Streptococcaceae</taxon>
        <taxon>Streptococcus</taxon>
    </lineage>
</organism>
<evidence type="ECO:0000313" key="1">
    <source>
        <dbReference type="EMBL" id="TYK92753.1"/>
    </source>
</evidence>
<accession>A0A5S4TE95</accession>
<gene>
    <name evidence="1" type="ORF">E0F67_09850</name>
</gene>
<sequence length="60" mass="6461">SGASKEELDAYIGDAYHQAVVSETDHGCYLAGQVAAAIRRIETVQVIVDRLFPPKQTGSK</sequence>
<dbReference type="EMBL" id="SJLI01000155">
    <property type="protein sequence ID" value="TYK92753.1"/>
    <property type="molecule type" value="Genomic_DNA"/>
</dbReference>
<reference evidence="1 2" key="1">
    <citation type="submission" date="2019-02" db="EMBL/GenBank/DDBJ databases">
        <title>Novel genomic isolates of S. pyogenes and S. dysgalactiae subsp. equisimilis associated to necrotising fasciitis (NSTI).</title>
        <authorList>
            <person name="Barrantes I."/>
        </authorList>
    </citation>
    <scope>NUCLEOTIDE SEQUENCE [LARGE SCALE GENOMIC DNA]</scope>
    <source>
        <strain evidence="1 2">SPY5003</strain>
    </source>
</reference>
<feature type="non-terminal residue" evidence="1">
    <location>
        <position position="1"/>
    </location>
</feature>
<protein>
    <submittedName>
        <fullName evidence="1">Enoyl-[acyl-carrier-protein] reductase FabK</fullName>
    </submittedName>
</protein>
<name>A0A5S4TE95_STRPY</name>
<evidence type="ECO:0000313" key="2">
    <source>
        <dbReference type="Proteomes" id="UP000325300"/>
    </source>
</evidence>
<comment type="caution">
    <text evidence="1">The sequence shown here is derived from an EMBL/GenBank/DDBJ whole genome shotgun (WGS) entry which is preliminary data.</text>
</comment>
<proteinExistence type="predicted"/>
<dbReference type="AlphaFoldDB" id="A0A5S4TE95"/>
<dbReference type="Proteomes" id="UP000325300">
    <property type="component" value="Unassembled WGS sequence"/>
</dbReference>